<organism evidence="2 3">
    <name type="scientific">Paraburkholderia dioscoreae</name>
    <dbReference type="NCBI Taxonomy" id="2604047"/>
    <lineage>
        <taxon>Bacteria</taxon>
        <taxon>Pseudomonadati</taxon>
        <taxon>Pseudomonadota</taxon>
        <taxon>Betaproteobacteria</taxon>
        <taxon>Burkholderiales</taxon>
        <taxon>Burkholderiaceae</taxon>
        <taxon>Paraburkholderia</taxon>
    </lineage>
</organism>
<feature type="transmembrane region" description="Helical" evidence="1">
    <location>
        <begin position="20"/>
        <end position="44"/>
    </location>
</feature>
<name>A0A5Q4YSU2_9BURK</name>
<evidence type="ECO:0000256" key="1">
    <source>
        <dbReference type="SAM" id="Phobius"/>
    </source>
</evidence>
<proteinExistence type="predicted"/>
<keyword evidence="1" id="KW-1133">Transmembrane helix</keyword>
<accession>A0A5Q4YSU2</accession>
<keyword evidence="1" id="KW-0472">Membrane</keyword>
<dbReference type="EMBL" id="LR699553">
    <property type="protein sequence ID" value="VVD27803.1"/>
    <property type="molecule type" value="Genomic_DNA"/>
</dbReference>
<dbReference type="AlphaFoldDB" id="A0A5Q4YSU2"/>
<keyword evidence="1" id="KW-0812">Transmembrane</keyword>
<evidence type="ECO:0000313" key="3">
    <source>
        <dbReference type="Proteomes" id="UP000325811"/>
    </source>
</evidence>
<keyword evidence="3" id="KW-1185">Reference proteome</keyword>
<sequence>MPGMVAGILRRTPDARYAELAAPALGVFVGTVHFSPGVAFATALNTPTVLFRVRQCRLDLFLGMGSSNHLRPPI</sequence>
<dbReference type="Proteomes" id="UP000325811">
    <property type="component" value="Chromosome I"/>
</dbReference>
<protein>
    <submittedName>
        <fullName evidence="2">1,4-alpha-glucan branching enzyme GlgB</fullName>
    </submittedName>
</protein>
<evidence type="ECO:0000313" key="2">
    <source>
        <dbReference type="EMBL" id="VVD27803.1"/>
    </source>
</evidence>
<reference evidence="2 3" key="1">
    <citation type="submission" date="2019-08" db="EMBL/GenBank/DDBJ databases">
        <authorList>
            <person name="Herpell B J."/>
        </authorList>
    </citation>
    <scope>NUCLEOTIDE SEQUENCE [LARGE SCALE GENOMIC DNA]</scope>
    <source>
        <strain evidence="3">Msb3</strain>
    </source>
</reference>
<dbReference type="KEGG" id="pdio:PDMSB3_1341"/>
<gene>
    <name evidence="2" type="ORF">PDMSB3_1341</name>
</gene>